<proteinExistence type="predicted"/>
<keyword evidence="2" id="KW-0732">Signal</keyword>
<keyword evidence="4" id="KW-1185">Reference proteome</keyword>
<evidence type="ECO:0000256" key="1">
    <source>
        <dbReference type="SAM" id="MobiDB-lite"/>
    </source>
</evidence>
<feature type="compositionally biased region" description="Low complexity" evidence="1">
    <location>
        <begin position="179"/>
        <end position="221"/>
    </location>
</feature>
<evidence type="ECO:0000313" key="4">
    <source>
        <dbReference type="Proteomes" id="UP000240883"/>
    </source>
</evidence>
<reference evidence="3 4" key="1">
    <citation type="journal article" date="2018" name="Front. Microbiol.">
        <title>Genome-Wide Analysis of Corynespora cassiicola Leaf Fall Disease Putative Effectors.</title>
        <authorList>
            <person name="Lopez D."/>
            <person name="Ribeiro S."/>
            <person name="Label P."/>
            <person name="Fumanal B."/>
            <person name="Venisse J.S."/>
            <person name="Kohler A."/>
            <person name="de Oliveira R.R."/>
            <person name="Labutti K."/>
            <person name="Lipzen A."/>
            <person name="Lail K."/>
            <person name="Bauer D."/>
            <person name="Ohm R.A."/>
            <person name="Barry K.W."/>
            <person name="Spatafora J."/>
            <person name="Grigoriev I.V."/>
            <person name="Martin F.M."/>
            <person name="Pujade-Renaud V."/>
        </authorList>
    </citation>
    <scope>NUCLEOTIDE SEQUENCE [LARGE SCALE GENOMIC DNA]</scope>
    <source>
        <strain evidence="3 4">Philippines</strain>
    </source>
</reference>
<dbReference type="AlphaFoldDB" id="A0A2T2NUV6"/>
<feature type="signal peptide" evidence="2">
    <location>
        <begin position="1"/>
        <end position="15"/>
    </location>
</feature>
<dbReference type="EMBL" id="KZ678133">
    <property type="protein sequence ID" value="PSN69180.1"/>
    <property type="molecule type" value="Genomic_DNA"/>
</dbReference>
<feature type="chain" id="PRO_5015692690" evidence="2">
    <location>
        <begin position="16"/>
        <end position="236"/>
    </location>
</feature>
<protein>
    <submittedName>
        <fullName evidence="3">Uncharacterized protein</fullName>
    </submittedName>
</protein>
<dbReference type="Proteomes" id="UP000240883">
    <property type="component" value="Unassembled WGS sequence"/>
</dbReference>
<organism evidence="3 4">
    <name type="scientific">Corynespora cassiicola Philippines</name>
    <dbReference type="NCBI Taxonomy" id="1448308"/>
    <lineage>
        <taxon>Eukaryota</taxon>
        <taxon>Fungi</taxon>
        <taxon>Dikarya</taxon>
        <taxon>Ascomycota</taxon>
        <taxon>Pezizomycotina</taxon>
        <taxon>Dothideomycetes</taxon>
        <taxon>Pleosporomycetidae</taxon>
        <taxon>Pleosporales</taxon>
        <taxon>Corynesporascaceae</taxon>
        <taxon>Corynespora</taxon>
    </lineage>
</organism>
<evidence type="ECO:0000313" key="3">
    <source>
        <dbReference type="EMBL" id="PSN69180.1"/>
    </source>
</evidence>
<dbReference type="STRING" id="1448308.A0A2T2NUV6"/>
<gene>
    <name evidence="3" type="ORF">BS50DRAFT_334877</name>
</gene>
<feature type="region of interest" description="Disordered" evidence="1">
    <location>
        <begin position="170"/>
        <end position="236"/>
    </location>
</feature>
<accession>A0A2T2NUV6</accession>
<evidence type="ECO:0000256" key="2">
    <source>
        <dbReference type="SAM" id="SignalP"/>
    </source>
</evidence>
<name>A0A2T2NUV6_CORCC</name>
<sequence>MRSAVILSLTGSTLAIPFGGFFNGVFGDVQERDVPPPDAFPFPPIGTGSGAVPSGTSFPTGHAFQARGVSSGFALPTGTGLPTGFQARGVPVGTGTGFPWPAPTGDSDQHEALNKRFRKLQIDYKLAPRSETSIIIIPSPVAADVRAAEKKQLGTGTPALPSFSLFNPSNTPAPSIPSGALPGAPELPLPTGGAPGLPELPTTLETLTRGPKTTPTGLPKLPEIPGEGEGNWWEQE</sequence>